<dbReference type="GO" id="GO:0015679">
    <property type="term" value="P:plasma membrane copper ion transport"/>
    <property type="evidence" value="ECO:0007669"/>
    <property type="project" value="TreeGrafter"/>
</dbReference>
<comment type="similarity">
    <text evidence="1">Belongs to the membrane fusion protein (MFP) (TC 8.A.1) family.</text>
</comment>
<geneLocation type="plasmid" evidence="5 6">
    <name>pSn</name>
</geneLocation>
<dbReference type="PROSITE" id="PS51257">
    <property type="entry name" value="PROKAR_LIPOPROTEIN"/>
    <property type="match status" value="1"/>
</dbReference>
<dbReference type="RefSeq" id="WP_013935032.1">
    <property type="nucleotide sequence ID" value="NC_015710.1"/>
</dbReference>
<gene>
    <name evidence="5" type="ordered locus">SNE_B24390</name>
</gene>
<dbReference type="PANTHER" id="PTHR30097:SF15">
    <property type="entry name" value="CATION EFFLUX SYSTEM PROTEIN CUSB"/>
    <property type="match status" value="1"/>
</dbReference>
<dbReference type="PANTHER" id="PTHR30097">
    <property type="entry name" value="CATION EFFLUX SYSTEM PROTEIN CUSB"/>
    <property type="match status" value="1"/>
</dbReference>
<dbReference type="EMBL" id="FR872581">
    <property type="protein sequence ID" value="CCB87798.1"/>
    <property type="molecule type" value="Genomic_DNA"/>
</dbReference>
<keyword evidence="6" id="KW-1185">Reference proteome</keyword>
<dbReference type="GO" id="GO:0016020">
    <property type="term" value="C:membrane"/>
    <property type="evidence" value="ECO:0007669"/>
    <property type="project" value="InterPro"/>
</dbReference>
<dbReference type="GO" id="GO:0022857">
    <property type="term" value="F:transmembrane transporter activity"/>
    <property type="evidence" value="ECO:0007669"/>
    <property type="project" value="InterPro"/>
</dbReference>
<proteinExistence type="inferred from homology"/>
<dbReference type="OrthoDB" id="9765657at2"/>
<dbReference type="InterPro" id="IPR006143">
    <property type="entry name" value="RND_pump_MFP"/>
</dbReference>
<dbReference type="Gene3D" id="2.40.30.170">
    <property type="match status" value="1"/>
</dbReference>
<evidence type="ECO:0000256" key="1">
    <source>
        <dbReference type="ARBA" id="ARBA00009477"/>
    </source>
</evidence>
<dbReference type="NCBIfam" id="TIGR01730">
    <property type="entry name" value="RND_mfp"/>
    <property type="match status" value="1"/>
</dbReference>
<reference evidence="5 6" key="2">
    <citation type="journal article" date="2011" name="Mol. Biol. Evol.">
        <title>Unity in variety--the pan-genome of the Chlamydiae.</title>
        <authorList>
            <person name="Collingro A."/>
            <person name="Tischler P."/>
            <person name="Weinmaier T."/>
            <person name="Penz T."/>
            <person name="Heinz E."/>
            <person name="Brunham R.C."/>
            <person name="Read T.D."/>
            <person name="Bavoil P.M."/>
            <person name="Sachse K."/>
            <person name="Kahane S."/>
            <person name="Friedman M.G."/>
            <person name="Rattei T."/>
            <person name="Myers G.S."/>
            <person name="Horn M."/>
        </authorList>
    </citation>
    <scope>NUCLEOTIDE SEQUENCE [LARGE SCALE GENOMIC DNA]</scope>
    <source>
        <strain evidence="6">ATCC VR-1471 / Z</strain>
        <plasmid evidence="5 6">pSn</plasmid>
    </source>
</reference>
<protein>
    <submittedName>
        <fullName evidence="5">Chemiosmotic efflux system B protein B</fullName>
    </submittedName>
</protein>
<evidence type="ECO:0000313" key="5">
    <source>
        <dbReference type="EMBL" id="CCB87798.1"/>
    </source>
</evidence>
<dbReference type="eggNOG" id="COG0845">
    <property type="taxonomic scope" value="Bacteria"/>
</dbReference>
<feature type="domain" description="CusB-like barrel-sandwich hybrid" evidence="3">
    <location>
        <begin position="84"/>
        <end position="214"/>
    </location>
</feature>
<dbReference type="Pfam" id="PF25954">
    <property type="entry name" value="Beta-barrel_RND_2"/>
    <property type="match status" value="1"/>
</dbReference>
<organism evidence="5 6">
    <name type="scientific">Simkania negevensis (strain ATCC VR-1471 / DSM 27360 / Z)</name>
    <dbReference type="NCBI Taxonomy" id="331113"/>
    <lineage>
        <taxon>Bacteria</taxon>
        <taxon>Pseudomonadati</taxon>
        <taxon>Chlamydiota</taxon>
        <taxon>Chlamydiia</taxon>
        <taxon>Parachlamydiales</taxon>
        <taxon>Simkaniaceae</taxon>
        <taxon>Simkania</taxon>
    </lineage>
</organism>
<dbReference type="KEGG" id="sng:SNE_B24390"/>
<dbReference type="GO" id="GO:0030288">
    <property type="term" value="C:outer membrane-bounded periplasmic space"/>
    <property type="evidence" value="ECO:0007669"/>
    <property type="project" value="TreeGrafter"/>
</dbReference>
<dbReference type="Proteomes" id="UP000000496">
    <property type="component" value="Plasmid pSn"/>
</dbReference>
<evidence type="ECO:0000259" key="3">
    <source>
        <dbReference type="Pfam" id="PF25919"/>
    </source>
</evidence>
<reference key="1">
    <citation type="journal article" date="2011" name="Mol. Biol. Evol.">
        <title>Unity in variety -- the pan-genome of the Chlamydiae.</title>
        <authorList>
            <person name="Collingro A."/>
            <person name="Tischler P."/>
            <person name="Weinmaier T."/>
            <person name="Penz T."/>
            <person name="Heinz E."/>
            <person name="Brunham R.C."/>
            <person name="Read T.D."/>
            <person name="Bavoil P.M."/>
            <person name="Sachse K."/>
            <person name="Kahane S."/>
            <person name="Friedman M.G."/>
            <person name="Rattei T."/>
            <person name="Myers G.S.A."/>
            <person name="Horn M."/>
        </authorList>
    </citation>
    <scope>NUCLEOTIDE SEQUENCE</scope>
    <source>
        <strain>Z</strain>
    </source>
</reference>
<keyword evidence="5" id="KW-0614">Plasmid</keyword>
<dbReference type="InterPro" id="IPR051909">
    <property type="entry name" value="MFP_Cation_Efflux"/>
</dbReference>
<dbReference type="InterPro" id="IPR058790">
    <property type="entry name" value="BSH_CusB"/>
</dbReference>
<evidence type="ECO:0000313" key="6">
    <source>
        <dbReference type="Proteomes" id="UP000000496"/>
    </source>
</evidence>
<dbReference type="Pfam" id="PF25919">
    <property type="entry name" value="BSH_CusB"/>
    <property type="match status" value="1"/>
</dbReference>
<dbReference type="InterPro" id="IPR058792">
    <property type="entry name" value="Beta-barrel_RND_2"/>
</dbReference>
<evidence type="ECO:0000259" key="4">
    <source>
        <dbReference type="Pfam" id="PF25954"/>
    </source>
</evidence>
<dbReference type="AlphaFoldDB" id="F8L2V2"/>
<accession>F8L2V2</accession>
<dbReference type="FunFam" id="2.40.30.170:FF:000010">
    <property type="entry name" value="Efflux RND transporter periplasmic adaptor subunit"/>
    <property type="match status" value="1"/>
</dbReference>
<dbReference type="SUPFAM" id="SSF111369">
    <property type="entry name" value="HlyD-like secretion proteins"/>
    <property type="match status" value="1"/>
</dbReference>
<sequence length="380" mass="43326">MKPLIIYLFFTVLFTSCSKRDHDTYENSKKSNENKKSEQSTTIVIESSRLQMYGITTELAQVRDLVRSIRTVGIVAVDERKIFKIQTKITGWIEKLYVDFTNKPVFVDAPLFTVYSPELYATQEEYLLALSGSEKIPKGMFAEELKQSNKDLLQAARERMELWDVPMVEISRLHETKKPSYDLTFFSPVTGIVLEKNAYSGMNVGPGINLFTIADLSWVWVFADIYEQDISLMKLGQDVNFSITAFPDLHFKGSISFINYVIDPKTRTLKVRIDVDNPSYLLKPEMYGVTELQVNMGRSLAIPQNAVIETGLRNLIFIEEDIGRFVMREVELGYLADGYYQVLSGVREGEKVVTNSQFLLDSESRISGFGSGETRQRGDH</sequence>
<dbReference type="HOGENOM" id="CLU_018816_13_3_0"/>
<dbReference type="GO" id="GO:0046914">
    <property type="term" value="F:transition metal ion binding"/>
    <property type="evidence" value="ECO:0007669"/>
    <property type="project" value="TreeGrafter"/>
</dbReference>
<feature type="domain" description="CusB-like beta-barrel" evidence="4">
    <location>
        <begin position="219"/>
        <end position="292"/>
    </location>
</feature>
<name>F8L2V2_SIMNZ</name>
<dbReference type="Gene3D" id="2.40.420.20">
    <property type="match status" value="1"/>
</dbReference>
<evidence type="ECO:0000256" key="2">
    <source>
        <dbReference type="ARBA" id="ARBA00022448"/>
    </source>
</evidence>
<dbReference type="GO" id="GO:0060003">
    <property type="term" value="P:copper ion export"/>
    <property type="evidence" value="ECO:0007669"/>
    <property type="project" value="TreeGrafter"/>
</dbReference>
<keyword evidence="2" id="KW-0813">Transport</keyword>